<dbReference type="GeneID" id="54456341"/>
<accession>A0A6A6YQ60</accession>
<proteinExistence type="predicted"/>
<keyword evidence="5" id="KW-0804">Transcription</keyword>
<evidence type="ECO:0000259" key="7">
    <source>
        <dbReference type="Pfam" id="PF04082"/>
    </source>
</evidence>
<name>A0A6A6YQ60_9PEZI</name>
<evidence type="ECO:0000256" key="3">
    <source>
        <dbReference type="ARBA" id="ARBA00023015"/>
    </source>
</evidence>
<dbReference type="OrthoDB" id="2162761at2759"/>
<keyword evidence="6" id="KW-0539">Nucleus</keyword>
<evidence type="ECO:0000256" key="6">
    <source>
        <dbReference type="ARBA" id="ARBA00023242"/>
    </source>
</evidence>
<organism evidence="8">
    <name type="scientific">Mytilinidion resinicola</name>
    <dbReference type="NCBI Taxonomy" id="574789"/>
    <lineage>
        <taxon>Eukaryota</taxon>
        <taxon>Fungi</taxon>
        <taxon>Dikarya</taxon>
        <taxon>Ascomycota</taxon>
        <taxon>Pezizomycotina</taxon>
        <taxon>Dothideomycetes</taxon>
        <taxon>Pleosporomycetidae</taxon>
        <taxon>Mytilinidiales</taxon>
        <taxon>Mytilinidiaceae</taxon>
        <taxon>Mytilinidion</taxon>
    </lineage>
</organism>
<evidence type="ECO:0000256" key="2">
    <source>
        <dbReference type="ARBA" id="ARBA00022833"/>
    </source>
</evidence>
<evidence type="ECO:0000256" key="1">
    <source>
        <dbReference type="ARBA" id="ARBA00022723"/>
    </source>
</evidence>
<dbReference type="GO" id="GO:0006351">
    <property type="term" value="P:DNA-templated transcription"/>
    <property type="evidence" value="ECO:0007669"/>
    <property type="project" value="InterPro"/>
</dbReference>
<evidence type="ECO:0000313" key="9">
    <source>
        <dbReference type="Proteomes" id="UP000504636"/>
    </source>
</evidence>
<feature type="non-terminal residue" evidence="8">
    <location>
        <position position="1"/>
    </location>
</feature>
<evidence type="ECO:0000313" key="10">
    <source>
        <dbReference type="RefSeq" id="XP_033577627.1"/>
    </source>
</evidence>
<dbReference type="GO" id="GO:0008270">
    <property type="term" value="F:zinc ion binding"/>
    <property type="evidence" value="ECO:0007669"/>
    <property type="project" value="InterPro"/>
</dbReference>
<dbReference type="GO" id="GO:0003677">
    <property type="term" value="F:DNA binding"/>
    <property type="evidence" value="ECO:0007669"/>
    <property type="project" value="UniProtKB-KW"/>
</dbReference>
<dbReference type="InterPro" id="IPR007219">
    <property type="entry name" value="XnlR_reg_dom"/>
</dbReference>
<dbReference type="Pfam" id="PF04082">
    <property type="entry name" value="Fungal_trans"/>
    <property type="match status" value="1"/>
</dbReference>
<keyword evidence="2" id="KW-0862">Zinc</keyword>
<keyword evidence="3" id="KW-0805">Transcription regulation</keyword>
<dbReference type="PANTHER" id="PTHR31313">
    <property type="entry name" value="TY1 ENHANCER ACTIVATOR"/>
    <property type="match status" value="1"/>
</dbReference>
<keyword evidence="1" id="KW-0479">Metal-binding</keyword>
<evidence type="ECO:0000256" key="4">
    <source>
        <dbReference type="ARBA" id="ARBA00023125"/>
    </source>
</evidence>
<reference evidence="10" key="2">
    <citation type="submission" date="2020-04" db="EMBL/GenBank/DDBJ databases">
        <authorList>
            <consortium name="NCBI Genome Project"/>
        </authorList>
    </citation>
    <scope>NUCLEOTIDE SEQUENCE</scope>
    <source>
        <strain evidence="10">CBS 304.34</strain>
    </source>
</reference>
<dbReference type="AlphaFoldDB" id="A0A6A6YQ60"/>
<dbReference type="CDD" id="cd12148">
    <property type="entry name" value="fungal_TF_MHR"/>
    <property type="match status" value="1"/>
</dbReference>
<keyword evidence="9" id="KW-1185">Reference proteome</keyword>
<reference evidence="8 10" key="1">
    <citation type="journal article" date="2020" name="Stud. Mycol.">
        <title>101 Dothideomycetes genomes: a test case for predicting lifestyles and emergence of pathogens.</title>
        <authorList>
            <person name="Haridas S."/>
            <person name="Albert R."/>
            <person name="Binder M."/>
            <person name="Bloem J."/>
            <person name="Labutti K."/>
            <person name="Salamov A."/>
            <person name="Andreopoulos B."/>
            <person name="Baker S."/>
            <person name="Barry K."/>
            <person name="Bills G."/>
            <person name="Bluhm B."/>
            <person name="Cannon C."/>
            <person name="Castanera R."/>
            <person name="Culley D."/>
            <person name="Daum C."/>
            <person name="Ezra D."/>
            <person name="Gonzalez J."/>
            <person name="Henrissat B."/>
            <person name="Kuo A."/>
            <person name="Liang C."/>
            <person name="Lipzen A."/>
            <person name="Lutzoni F."/>
            <person name="Magnuson J."/>
            <person name="Mondo S."/>
            <person name="Nolan M."/>
            <person name="Ohm R."/>
            <person name="Pangilinan J."/>
            <person name="Park H.-J."/>
            <person name="Ramirez L."/>
            <person name="Alfaro M."/>
            <person name="Sun H."/>
            <person name="Tritt A."/>
            <person name="Yoshinaga Y."/>
            <person name="Zwiers L.-H."/>
            <person name="Turgeon B."/>
            <person name="Goodwin S."/>
            <person name="Spatafora J."/>
            <person name="Crous P."/>
            <person name="Grigoriev I."/>
        </authorList>
    </citation>
    <scope>NUCLEOTIDE SEQUENCE</scope>
    <source>
        <strain evidence="8 10">CBS 304.34</strain>
    </source>
</reference>
<dbReference type="PANTHER" id="PTHR31313:SF4">
    <property type="entry name" value="CONIDIAL DEVELOPMENT PROTEIN FLUFFY"/>
    <property type="match status" value="1"/>
</dbReference>
<feature type="domain" description="Xylanolytic transcriptional activator regulatory" evidence="7">
    <location>
        <begin position="8"/>
        <end position="88"/>
    </location>
</feature>
<dbReference type="EMBL" id="MU003699">
    <property type="protein sequence ID" value="KAF2810663.1"/>
    <property type="molecule type" value="Genomic_DNA"/>
</dbReference>
<evidence type="ECO:0000256" key="5">
    <source>
        <dbReference type="ARBA" id="ARBA00023163"/>
    </source>
</evidence>
<reference evidence="10" key="3">
    <citation type="submission" date="2025-04" db="UniProtKB">
        <authorList>
            <consortium name="RefSeq"/>
        </authorList>
    </citation>
    <scope>IDENTIFICATION</scope>
    <source>
        <strain evidence="10">CBS 304.34</strain>
    </source>
</reference>
<gene>
    <name evidence="8 10" type="ORF">BDZ99DRAFT_385797</name>
</gene>
<keyword evidence="4" id="KW-0238">DNA-binding</keyword>
<protein>
    <recommendedName>
        <fullName evidence="7">Xylanolytic transcriptional activator regulatory domain-containing protein</fullName>
    </recommendedName>
</protein>
<dbReference type="RefSeq" id="XP_033577627.1">
    <property type="nucleotide sequence ID" value="XM_033715448.1"/>
</dbReference>
<dbReference type="InterPro" id="IPR051615">
    <property type="entry name" value="Transcr_Regulatory_Elem"/>
</dbReference>
<dbReference type="Proteomes" id="UP000504636">
    <property type="component" value="Unplaced"/>
</dbReference>
<evidence type="ECO:0000313" key="8">
    <source>
        <dbReference type="EMBL" id="KAF2810663.1"/>
    </source>
</evidence>
<sequence>SSRLGDLFFEEAERLLDQELGDYSVTTVQALGIMSSREASCGRDLAKCYHAGQSTRLAHEMGLNLVGDEGDKDDILVRTTTFWGAFALNQ</sequence>